<keyword evidence="1" id="KW-0812">Transmembrane</keyword>
<accession>A0A4R2LCU2</accession>
<dbReference type="PANTHER" id="PTHR36698:SF2">
    <property type="entry name" value="MCE_MLAD DOMAIN-CONTAINING PROTEIN"/>
    <property type="match status" value="1"/>
</dbReference>
<dbReference type="EMBL" id="SLWY01000005">
    <property type="protein sequence ID" value="TCO82329.1"/>
    <property type="molecule type" value="Genomic_DNA"/>
</dbReference>
<sequence length="311" mass="33216">MESKVNYALVGAFVLGLGAVLIGAVLWLAVGTQEKTYDLYRVYFSESVAGLNVKAAVKYRGVAVGEVADIALDPDNPERVEVNLRIERGTPIRTDTRAVLTTQGLTGLASIELTGTSRAAKPLTRQGDEPYPVIATGPSLVKRLDDALNKLLGDAGRLTDRLDRLLGDDNQAAFRELVTNLAQLSAALARNGDGVLDSSRATLDEARRAAQEITALGARAKKSLDGVDRTVAAFGDTARSLGATGRSVERVVLDTRREVQQFSGSVGPEVAALLAESRRLVEVIQRVGGELEREPRMLLFGKPSERPGPGE</sequence>
<keyword evidence="4" id="KW-1185">Reference proteome</keyword>
<organism evidence="3 4">
    <name type="scientific">Plasticicumulans lactativorans</name>
    <dbReference type="NCBI Taxonomy" id="1133106"/>
    <lineage>
        <taxon>Bacteria</taxon>
        <taxon>Pseudomonadati</taxon>
        <taxon>Pseudomonadota</taxon>
        <taxon>Gammaproteobacteria</taxon>
        <taxon>Candidatus Competibacteraceae</taxon>
        <taxon>Plasticicumulans</taxon>
    </lineage>
</organism>
<dbReference type="Pfam" id="PF02470">
    <property type="entry name" value="MlaD"/>
    <property type="match status" value="1"/>
</dbReference>
<proteinExistence type="predicted"/>
<dbReference type="RefSeq" id="WP_132539666.1">
    <property type="nucleotide sequence ID" value="NZ_SLWY01000005.1"/>
</dbReference>
<dbReference type="InterPro" id="IPR003399">
    <property type="entry name" value="Mce/MlaD"/>
</dbReference>
<comment type="caution">
    <text evidence="3">The sequence shown here is derived from an EMBL/GenBank/DDBJ whole genome shotgun (WGS) entry which is preliminary data.</text>
</comment>
<dbReference type="AlphaFoldDB" id="A0A4R2LCU2"/>
<keyword evidence="1" id="KW-0472">Membrane</keyword>
<protein>
    <submittedName>
        <fullName evidence="3">Phospholipid/cholesterol/gamma-HCH transport system substrate-binding protein</fullName>
    </submittedName>
</protein>
<dbReference type="PANTHER" id="PTHR36698">
    <property type="entry name" value="BLL5892 PROTEIN"/>
    <property type="match status" value="1"/>
</dbReference>
<keyword evidence="1" id="KW-1133">Transmembrane helix</keyword>
<evidence type="ECO:0000259" key="2">
    <source>
        <dbReference type="Pfam" id="PF02470"/>
    </source>
</evidence>
<dbReference type="Proteomes" id="UP000295765">
    <property type="component" value="Unassembled WGS sequence"/>
</dbReference>
<feature type="transmembrane region" description="Helical" evidence="1">
    <location>
        <begin position="7"/>
        <end position="30"/>
    </location>
</feature>
<name>A0A4R2LCU2_9GAMM</name>
<feature type="domain" description="Mce/MlaD" evidence="2">
    <location>
        <begin position="40"/>
        <end position="114"/>
    </location>
</feature>
<dbReference type="OrthoDB" id="9806984at2"/>
<evidence type="ECO:0000256" key="1">
    <source>
        <dbReference type="SAM" id="Phobius"/>
    </source>
</evidence>
<reference evidence="3 4" key="1">
    <citation type="submission" date="2019-03" db="EMBL/GenBank/DDBJ databases">
        <title>Genomic Encyclopedia of Type Strains, Phase IV (KMG-IV): sequencing the most valuable type-strain genomes for metagenomic binning, comparative biology and taxonomic classification.</title>
        <authorList>
            <person name="Goeker M."/>
        </authorList>
    </citation>
    <scope>NUCLEOTIDE SEQUENCE [LARGE SCALE GENOMIC DNA]</scope>
    <source>
        <strain evidence="3 4">DSM 25287</strain>
    </source>
</reference>
<gene>
    <name evidence="3" type="ORF">EV699_105119</name>
</gene>
<evidence type="ECO:0000313" key="4">
    <source>
        <dbReference type="Proteomes" id="UP000295765"/>
    </source>
</evidence>
<evidence type="ECO:0000313" key="3">
    <source>
        <dbReference type="EMBL" id="TCO82329.1"/>
    </source>
</evidence>